<dbReference type="SUPFAM" id="SSF55271">
    <property type="entry name" value="DNA repair protein MutS, domain I"/>
    <property type="match status" value="1"/>
</dbReference>
<dbReference type="Pfam" id="PF01624">
    <property type="entry name" value="MutS_I"/>
    <property type="match status" value="1"/>
</dbReference>
<evidence type="ECO:0000259" key="2">
    <source>
        <dbReference type="Pfam" id="PF05188"/>
    </source>
</evidence>
<evidence type="ECO:0000259" key="1">
    <source>
        <dbReference type="Pfam" id="PF01624"/>
    </source>
</evidence>
<dbReference type="InterPro" id="IPR036678">
    <property type="entry name" value="MutS_con_dom_sf"/>
</dbReference>
<feature type="domain" description="DNA mismatch repair protein MutS-like N-terminal" evidence="1">
    <location>
        <begin position="6"/>
        <end position="111"/>
    </location>
</feature>
<dbReference type="InterPro" id="IPR007860">
    <property type="entry name" value="DNA_mmatch_repair_MutS_con_dom"/>
</dbReference>
<dbReference type="Gene3D" id="3.40.1170.10">
    <property type="entry name" value="DNA repair protein MutS, domain I"/>
    <property type="match status" value="1"/>
</dbReference>
<organism evidence="3">
    <name type="scientific">Candidatus Shikimatogenerans sp. Tser</name>
    <dbReference type="NCBI Taxonomy" id="3158568"/>
    <lineage>
        <taxon>Bacteria</taxon>
        <taxon>Pseudomonadati</taxon>
        <taxon>Bacteroidota</taxon>
        <taxon>Flavobacteriia</taxon>
        <taxon>Flavobacteriales</taxon>
        <taxon>Candidatus Shikimatogenerans</taxon>
    </lineage>
</organism>
<dbReference type="InterPro" id="IPR007695">
    <property type="entry name" value="DNA_mismatch_repair_MutS-lik_N"/>
</dbReference>
<dbReference type="EMBL" id="CP157893">
    <property type="protein sequence ID" value="XBT18243.1"/>
    <property type="molecule type" value="Genomic_DNA"/>
</dbReference>
<dbReference type="GO" id="GO:0030983">
    <property type="term" value="F:mismatched DNA binding"/>
    <property type="evidence" value="ECO:0007669"/>
    <property type="project" value="InterPro"/>
</dbReference>
<name>A0AAU7QQP3_9FLAO</name>
<reference evidence="3" key="1">
    <citation type="submission" date="2024-06" db="EMBL/GenBank/DDBJ databases">
        <title>Diversity, functionality, and evolutionary history of bacterial symbionts in false click beetles (Coleoptera, Throscidae).</title>
        <authorList>
            <person name="Wierz J.C."/>
            <person name="Malm H."/>
            <person name="Kaltenpoth M."/>
            <person name="Engl T."/>
        </authorList>
    </citation>
    <scope>NUCLEOTIDE SEQUENCE</scope>
    <source>
        <strain evidence="3">Tser</strain>
    </source>
</reference>
<dbReference type="AlphaFoldDB" id="A0AAU7QQP3"/>
<protein>
    <recommendedName>
        <fullName evidence="4">DNA mismatch repair protein MutS-like N-terminal domain-containing protein</fullName>
    </recommendedName>
</protein>
<gene>
    <name evidence="3" type="ORF">ABNO52_00430</name>
</gene>
<sequence length="262" mass="31655">MKKLKLMDEYYNIKKKYNKYIILFQVGEFYEIFDKDALKCYKILNIILTRRNIGKKTKNILLAGFPCNSLNNYLIKLLSNNFKVVICNQFKNKKNIYRKIINIITPGTIIDYKLINNKINNNYILSIYFKKKYISISILDISTREIYTCQDNNIYFIKKIINSYNIKEILYKKNQKNKIKKNIGIKKNILYYSMIKYYYNYKQAYENLLVYLNIKNLKIYGINNMKLSIITLYVIYKYLLNNKINIIKYINNIKILNNNKYL</sequence>
<evidence type="ECO:0008006" key="4">
    <source>
        <dbReference type="Google" id="ProtNLM"/>
    </source>
</evidence>
<dbReference type="InterPro" id="IPR016151">
    <property type="entry name" value="DNA_mismatch_repair_MutS_N"/>
</dbReference>
<proteinExistence type="predicted"/>
<dbReference type="Gene3D" id="3.30.420.110">
    <property type="entry name" value="MutS, connector domain"/>
    <property type="match status" value="1"/>
</dbReference>
<feature type="domain" description="DNA mismatch repair protein MutS connector" evidence="2">
    <location>
        <begin position="122"/>
        <end position="243"/>
    </location>
</feature>
<dbReference type="SUPFAM" id="SSF53150">
    <property type="entry name" value="DNA repair protein MutS, domain II"/>
    <property type="match status" value="1"/>
</dbReference>
<dbReference type="GO" id="GO:0006298">
    <property type="term" value="P:mismatch repair"/>
    <property type="evidence" value="ECO:0007669"/>
    <property type="project" value="InterPro"/>
</dbReference>
<dbReference type="Pfam" id="PF05188">
    <property type="entry name" value="MutS_II"/>
    <property type="match status" value="1"/>
</dbReference>
<evidence type="ECO:0000313" key="3">
    <source>
        <dbReference type="EMBL" id="XBT18243.1"/>
    </source>
</evidence>
<accession>A0AAU7QQP3</accession>
<dbReference type="GO" id="GO:0005524">
    <property type="term" value="F:ATP binding"/>
    <property type="evidence" value="ECO:0007669"/>
    <property type="project" value="InterPro"/>
</dbReference>